<keyword evidence="7" id="KW-1185">Reference proteome</keyword>
<feature type="compositionally biased region" description="Polar residues" evidence="3">
    <location>
        <begin position="911"/>
        <end position="923"/>
    </location>
</feature>
<name>A0ABZ1CYE8_9TREE</name>
<proteinExistence type="predicted"/>
<evidence type="ECO:0000259" key="5">
    <source>
        <dbReference type="PROSITE" id="PS50212"/>
    </source>
</evidence>
<evidence type="ECO:0008006" key="8">
    <source>
        <dbReference type="Google" id="ProtNLM"/>
    </source>
</evidence>
<evidence type="ECO:0000256" key="1">
    <source>
        <dbReference type="ARBA" id="ARBA00022658"/>
    </source>
</evidence>
<feature type="region of interest" description="Disordered" evidence="3">
    <location>
        <begin position="48"/>
        <end position="101"/>
    </location>
</feature>
<evidence type="ECO:0000313" key="7">
    <source>
        <dbReference type="Proteomes" id="UP001329825"/>
    </source>
</evidence>
<gene>
    <name evidence="6" type="ORF">IL334_003284</name>
</gene>
<dbReference type="Pfam" id="PF00617">
    <property type="entry name" value="RasGEF"/>
    <property type="match status" value="1"/>
</dbReference>
<feature type="compositionally biased region" description="Low complexity" evidence="3">
    <location>
        <begin position="53"/>
        <end position="63"/>
    </location>
</feature>
<dbReference type="InterPro" id="IPR027417">
    <property type="entry name" value="P-loop_NTPase"/>
</dbReference>
<dbReference type="SUPFAM" id="SSF48366">
    <property type="entry name" value="Ras GEF"/>
    <property type="match status" value="1"/>
</dbReference>
<feature type="compositionally biased region" description="Polar residues" evidence="3">
    <location>
        <begin position="428"/>
        <end position="452"/>
    </location>
</feature>
<dbReference type="SMART" id="SM00147">
    <property type="entry name" value="RasGEF"/>
    <property type="match status" value="1"/>
</dbReference>
<feature type="region of interest" description="Disordered" evidence="3">
    <location>
        <begin position="322"/>
        <end position="452"/>
    </location>
</feature>
<dbReference type="GeneID" id="87955415"/>
<evidence type="ECO:0000256" key="3">
    <source>
        <dbReference type="SAM" id="MobiDB-lite"/>
    </source>
</evidence>
<feature type="domain" description="Ras-GEF" evidence="4">
    <location>
        <begin position="713"/>
        <end position="993"/>
    </location>
</feature>
<reference evidence="6 7" key="1">
    <citation type="submission" date="2024-01" db="EMBL/GenBank/DDBJ databases">
        <title>Comparative genomics of Cryptococcus and Kwoniella reveals pathogenesis evolution and contrasting modes of karyotype evolution via chromosome fusion or intercentromeric recombination.</title>
        <authorList>
            <person name="Coelho M.A."/>
            <person name="David-Palma M."/>
            <person name="Shea T."/>
            <person name="Bowers K."/>
            <person name="McGinley-Smith S."/>
            <person name="Mohammad A.W."/>
            <person name="Gnirke A."/>
            <person name="Yurkov A.M."/>
            <person name="Nowrousian M."/>
            <person name="Sun S."/>
            <person name="Cuomo C.A."/>
            <person name="Heitman J."/>
        </authorList>
    </citation>
    <scope>NUCLEOTIDE SEQUENCE [LARGE SCALE GENOMIC DNA]</scope>
    <source>
        <strain evidence="6">CBS 11374</strain>
    </source>
</reference>
<organism evidence="6 7">
    <name type="scientific">Kwoniella shivajii</name>
    <dbReference type="NCBI Taxonomy" id="564305"/>
    <lineage>
        <taxon>Eukaryota</taxon>
        <taxon>Fungi</taxon>
        <taxon>Dikarya</taxon>
        <taxon>Basidiomycota</taxon>
        <taxon>Agaricomycotina</taxon>
        <taxon>Tremellomycetes</taxon>
        <taxon>Tremellales</taxon>
        <taxon>Cryptococcaceae</taxon>
        <taxon>Kwoniella</taxon>
    </lineage>
</organism>
<feature type="compositionally biased region" description="Basic and acidic residues" evidence="3">
    <location>
        <begin position="925"/>
        <end position="934"/>
    </location>
</feature>
<feature type="compositionally biased region" description="Basic and acidic residues" evidence="3">
    <location>
        <begin position="410"/>
        <end position="426"/>
    </location>
</feature>
<evidence type="ECO:0000259" key="4">
    <source>
        <dbReference type="PROSITE" id="PS50009"/>
    </source>
</evidence>
<dbReference type="Gene3D" id="3.40.50.300">
    <property type="entry name" value="P-loop containing nucleotide triphosphate hydrolases"/>
    <property type="match status" value="1"/>
</dbReference>
<dbReference type="SUPFAM" id="SSF52540">
    <property type="entry name" value="P-loop containing nucleoside triphosphate hydrolases"/>
    <property type="match status" value="1"/>
</dbReference>
<feature type="region of interest" description="Disordered" evidence="3">
    <location>
        <begin position="886"/>
        <end position="934"/>
    </location>
</feature>
<dbReference type="InterPro" id="IPR036964">
    <property type="entry name" value="RASGEF_cat_dom_sf"/>
</dbReference>
<keyword evidence="1 2" id="KW-0344">Guanine-nucleotide releasing factor</keyword>
<dbReference type="Gene3D" id="1.20.870.10">
    <property type="entry name" value="Son of sevenless (SoS) protein Chain: S domain 1"/>
    <property type="match status" value="1"/>
</dbReference>
<dbReference type="PROSITE" id="PS50009">
    <property type="entry name" value="RASGEF_CAT"/>
    <property type="match status" value="1"/>
</dbReference>
<evidence type="ECO:0000256" key="2">
    <source>
        <dbReference type="PROSITE-ProRule" id="PRU00168"/>
    </source>
</evidence>
<feature type="domain" description="N-terminal Ras-GEF" evidence="5">
    <location>
        <begin position="450"/>
        <end position="578"/>
    </location>
</feature>
<dbReference type="InterPro" id="IPR000651">
    <property type="entry name" value="Ras-like_Gua-exchang_fac_N"/>
</dbReference>
<feature type="compositionally biased region" description="Basic and acidic residues" evidence="3">
    <location>
        <begin position="80"/>
        <end position="89"/>
    </location>
</feature>
<feature type="compositionally biased region" description="Low complexity" evidence="3">
    <location>
        <begin position="661"/>
        <end position="674"/>
    </location>
</feature>
<dbReference type="InterPro" id="IPR023578">
    <property type="entry name" value="Ras_GEF_dom_sf"/>
</dbReference>
<accession>A0ABZ1CYE8</accession>
<sequence>MSPSSTTTTSNATSIPPSVEQALLLQSARMKLSSKDQEAMKRMRSTMLEYPESSSSKSSPLSSRFPILTSGSNTSTNTHESGDMTELRNRRSTLSRQVTTDEMALEQESIERGASSRPVIPDQITRRNGSTTPPSANADYVIAVVGHESVGKSTVIGRALRTWGMSHPVKTHTSGGHTILSCYSQIQPGGKLKGSWKVEFIELNIQSLNVSSTSSTSQTIWPEGLSNVSGVILCYDAGRRDTLSGMSEILERLSPTGVPMVMLACKSDLDAKLEVDAPLGNSIGEPFNVGLIEVTIQTSEGKSKMRNALRWILYKLEQRQRRQQRKHATTELTIPQHPPSPSLASATLEALSPDSDTSSSADKIMWHQRGLNMTPTDQDGADGLSDHRSSGSSLSWVTKGPPPRLSLEMEPTKIDSKPKEPKDAQKESPATQASRNNDGSSPHQRSLTQTGSPIDAPLWLTAEQLLNKLFAAIVSSQDESFIRAFKMTYRRFMFPKDLMNEFLVRLEEVETYDVSRDVKNWTMMKVTGALVDWTTRYPGDLADLSTQSIFKEILALILHHTFMAHLTGELIMIEHSLSESIDLDQSWSLKSTSPDSPSVSSLQPSLPNTELVIGTEVLYEYNSLIDPPDTPFSSSSKEQNPPTVRTISTSSLPIDMNRKTSSPNSSSGSGLESGVKVGFGTDERSGLNGGHNAELNLNFQRWIPAVNMIINMDPRGFAMELTKMQWSLFAAIRPRDVLGHDLGKETNGPVGRSIAFFNHISRWVSTIILAHPKAKHRARIIEKFIMITHQLRRLNNYDSLYAVISGLRETSIHRLSVTQSLITLPINLEKEYQSHLKLMDPRGGYVHYRRALQSDNSNERCSIPLLTNILGMINRLQNVRKQDIRSVPISSSKSTSSQSQQSQEQSENDKGNLSTVNDDNTFNGHPDETTKNEIQWDKFSKFGEILNVIIECQSRGPIIRGEINQNFKKIIEDTAIISNEDGLYERSQFLEPSGGGTVGGKVLKRLVNLGFS</sequence>
<protein>
    <recommendedName>
        <fullName evidence="8">Ras guanyl-nucleotide exchange factor</fullName>
    </recommendedName>
</protein>
<feature type="compositionally biased region" description="Polar residues" evidence="3">
    <location>
        <begin position="69"/>
        <end position="79"/>
    </location>
</feature>
<feature type="compositionally biased region" description="Polar residues" evidence="3">
    <location>
        <begin position="631"/>
        <end position="652"/>
    </location>
</feature>
<dbReference type="PANTHER" id="PTHR23113:SF348">
    <property type="entry name" value="GUANYL-NUCLEOTIDE EXCHANGE FACTOR RASGEF, PUTATIVE (AFU_ORTHOLOGUE AFUA_1G04700)-RELATED"/>
    <property type="match status" value="1"/>
</dbReference>
<dbReference type="Proteomes" id="UP001329825">
    <property type="component" value="Chromosome 4"/>
</dbReference>
<dbReference type="InterPro" id="IPR008937">
    <property type="entry name" value="Ras-like_GEF"/>
</dbReference>
<dbReference type="CDD" id="cd00882">
    <property type="entry name" value="Ras_like_GTPase"/>
    <property type="match status" value="1"/>
</dbReference>
<dbReference type="Gene3D" id="1.10.840.10">
    <property type="entry name" value="Ras guanine-nucleotide exchange factors catalytic domain"/>
    <property type="match status" value="1"/>
</dbReference>
<evidence type="ECO:0000313" key="6">
    <source>
        <dbReference type="EMBL" id="WRT66329.1"/>
    </source>
</evidence>
<dbReference type="PROSITE" id="PS50212">
    <property type="entry name" value="RASGEF_NTER"/>
    <property type="match status" value="1"/>
</dbReference>
<dbReference type="InterPro" id="IPR001895">
    <property type="entry name" value="RASGEF_cat_dom"/>
</dbReference>
<dbReference type="RefSeq" id="XP_062791069.1">
    <property type="nucleotide sequence ID" value="XM_062935018.1"/>
</dbReference>
<feature type="compositionally biased region" description="Low complexity" evidence="3">
    <location>
        <begin position="890"/>
        <end position="905"/>
    </location>
</feature>
<feature type="region of interest" description="Disordered" evidence="3">
    <location>
        <begin position="629"/>
        <end position="677"/>
    </location>
</feature>
<dbReference type="PANTHER" id="PTHR23113">
    <property type="entry name" value="GUANINE NUCLEOTIDE EXCHANGE FACTOR"/>
    <property type="match status" value="1"/>
</dbReference>
<dbReference type="EMBL" id="CP141884">
    <property type="protein sequence ID" value="WRT66329.1"/>
    <property type="molecule type" value="Genomic_DNA"/>
</dbReference>